<dbReference type="OrthoDB" id="9801697at2"/>
<name>A0A1Y0ILK7_9BACL</name>
<evidence type="ECO:0000256" key="2">
    <source>
        <dbReference type="ARBA" id="ARBA00022737"/>
    </source>
</evidence>
<sequence length="189" mass="20854">MRKTVRYPVEGANALWQIYKTVSFWKVVKNFAVIQIARYTPFLKLKNWLYRTFLGMEVGDDTAVALMVMMDVMFPELISVGRNTIIGYNTTILAHEYLIDEYRLGRVIIGDNVMIGANSTLLPGITIGDGAVIAAGSVVNRDVAPGAFVGGNPIRVIREGVDMTPPHGRLGESDETVEAPEDDNNTILH</sequence>
<dbReference type="InterPro" id="IPR050179">
    <property type="entry name" value="Trans_hexapeptide_repeat"/>
</dbReference>
<protein>
    <submittedName>
        <fullName evidence="4">Acetyltransferase</fullName>
    </submittedName>
</protein>
<dbReference type="PROSITE" id="PS00101">
    <property type="entry name" value="HEXAPEP_TRANSFERASES"/>
    <property type="match status" value="1"/>
</dbReference>
<proteinExistence type="predicted"/>
<dbReference type="Gene3D" id="2.160.10.10">
    <property type="entry name" value="Hexapeptide repeat proteins"/>
    <property type="match status" value="1"/>
</dbReference>
<dbReference type="CDD" id="cd04647">
    <property type="entry name" value="LbH_MAT_like"/>
    <property type="match status" value="1"/>
</dbReference>
<dbReference type="PANTHER" id="PTHR43300:SF6">
    <property type="entry name" value="ACETYLTRANSFERASE YVOF-RELATED"/>
    <property type="match status" value="1"/>
</dbReference>
<dbReference type="GO" id="GO:0016740">
    <property type="term" value="F:transferase activity"/>
    <property type="evidence" value="ECO:0007669"/>
    <property type="project" value="UniProtKB-KW"/>
</dbReference>
<gene>
    <name evidence="4" type="ORF">CBW65_10640</name>
</gene>
<evidence type="ECO:0000313" key="4">
    <source>
        <dbReference type="EMBL" id="ARU61408.1"/>
    </source>
</evidence>
<dbReference type="KEGG" id="tum:CBW65_10640"/>
<keyword evidence="2" id="KW-0677">Repeat</keyword>
<keyword evidence="1 4" id="KW-0808">Transferase</keyword>
<reference evidence="5" key="1">
    <citation type="submission" date="2017-05" db="EMBL/GenBank/DDBJ databases">
        <authorList>
            <person name="Sung H."/>
        </authorList>
    </citation>
    <scope>NUCLEOTIDE SEQUENCE [LARGE SCALE GENOMIC DNA]</scope>
    <source>
        <strain evidence="5">AR23208</strain>
    </source>
</reference>
<evidence type="ECO:0000313" key="5">
    <source>
        <dbReference type="Proteomes" id="UP000195437"/>
    </source>
</evidence>
<feature type="region of interest" description="Disordered" evidence="3">
    <location>
        <begin position="162"/>
        <end position="189"/>
    </location>
</feature>
<accession>A0A1Y0ILK7</accession>
<organism evidence="4 5">
    <name type="scientific">Tumebacillus avium</name>
    <dbReference type="NCBI Taxonomy" id="1903704"/>
    <lineage>
        <taxon>Bacteria</taxon>
        <taxon>Bacillati</taxon>
        <taxon>Bacillota</taxon>
        <taxon>Bacilli</taxon>
        <taxon>Bacillales</taxon>
        <taxon>Alicyclobacillaceae</taxon>
        <taxon>Tumebacillus</taxon>
    </lineage>
</organism>
<dbReference type="Pfam" id="PF14602">
    <property type="entry name" value="Hexapep_2"/>
    <property type="match status" value="1"/>
</dbReference>
<feature type="compositionally biased region" description="Acidic residues" evidence="3">
    <location>
        <begin position="173"/>
        <end position="189"/>
    </location>
</feature>
<dbReference type="AlphaFoldDB" id="A0A1Y0ILK7"/>
<dbReference type="Proteomes" id="UP000195437">
    <property type="component" value="Chromosome"/>
</dbReference>
<dbReference type="InterPro" id="IPR018357">
    <property type="entry name" value="Hexapep_transf_CS"/>
</dbReference>
<evidence type="ECO:0000256" key="3">
    <source>
        <dbReference type="SAM" id="MobiDB-lite"/>
    </source>
</evidence>
<evidence type="ECO:0000256" key="1">
    <source>
        <dbReference type="ARBA" id="ARBA00022679"/>
    </source>
</evidence>
<dbReference type="SUPFAM" id="SSF51161">
    <property type="entry name" value="Trimeric LpxA-like enzymes"/>
    <property type="match status" value="1"/>
</dbReference>
<dbReference type="EMBL" id="CP021434">
    <property type="protein sequence ID" value="ARU61408.1"/>
    <property type="molecule type" value="Genomic_DNA"/>
</dbReference>
<dbReference type="InterPro" id="IPR011004">
    <property type="entry name" value="Trimer_LpxA-like_sf"/>
</dbReference>
<dbReference type="InterPro" id="IPR001451">
    <property type="entry name" value="Hexapep"/>
</dbReference>
<dbReference type="RefSeq" id="WP_087456788.1">
    <property type="nucleotide sequence ID" value="NZ_CP021434.1"/>
</dbReference>
<keyword evidence="5" id="KW-1185">Reference proteome</keyword>
<dbReference type="PANTHER" id="PTHR43300">
    <property type="entry name" value="ACETYLTRANSFERASE"/>
    <property type="match status" value="1"/>
</dbReference>